<dbReference type="EMBL" id="JAUKTV010000013">
    <property type="protein sequence ID" value="KAK0718938.1"/>
    <property type="molecule type" value="Genomic_DNA"/>
</dbReference>
<gene>
    <name evidence="2" type="ORF">B0T21DRAFT_395896</name>
</gene>
<feature type="compositionally biased region" description="Basic and acidic residues" evidence="1">
    <location>
        <begin position="195"/>
        <end position="223"/>
    </location>
</feature>
<sequence length="223" mass="25350">MTVKVGSTTILPIRPCKENAPQFQKLASLPMLRLEADHLLQYKEIGLFIESAVGVDIGRNPDMHTLFSLLWRIERSPYFLRRWSLRGISSPRWSEVMPHIVRILFHPTENKPWLPDIQLGYKKNFHNPTMVGGKGPIEVPGWEQKPFCELTVPTSLFGIVTEAVNDRKGVLKTFSAITRCAAETMTNIAAGKFEPPPKPEPNPRLEKQQDRLNKGLDQLKSDK</sequence>
<evidence type="ECO:0000313" key="2">
    <source>
        <dbReference type="EMBL" id="KAK0718938.1"/>
    </source>
</evidence>
<reference evidence="2" key="1">
    <citation type="submission" date="2023-06" db="EMBL/GenBank/DDBJ databases">
        <title>Genome-scale phylogeny and comparative genomics of the fungal order Sordariales.</title>
        <authorList>
            <consortium name="Lawrence Berkeley National Laboratory"/>
            <person name="Hensen N."/>
            <person name="Bonometti L."/>
            <person name="Westerberg I."/>
            <person name="Brannstrom I.O."/>
            <person name="Guillou S."/>
            <person name="Cros-Aarteil S."/>
            <person name="Calhoun S."/>
            <person name="Haridas S."/>
            <person name="Kuo A."/>
            <person name="Mondo S."/>
            <person name="Pangilinan J."/>
            <person name="Riley R."/>
            <person name="Labutti K."/>
            <person name="Andreopoulos B."/>
            <person name="Lipzen A."/>
            <person name="Chen C."/>
            <person name="Yanf M."/>
            <person name="Daum C."/>
            <person name="Ng V."/>
            <person name="Clum A."/>
            <person name="Steindorff A."/>
            <person name="Ohm R."/>
            <person name="Martin F."/>
            <person name="Silar P."/>
            <person name="Natvig D."/>
            <person name="Lalanne C."/>
            <person name="Gautier V."/>
            <person name="Ament-Velasquez S.L."/>
            <person name="Kruys A."/>
            <person name="Hutchinson M.I."/>
            <person name="Powell A.J."/>
            <person name="Barry K."/>
            <person name="Miller A.N."/>
            <person name="Grigoriev I.V."/>
            <person name="Debuchy R."/>
            <person name="Gladieux P."/>
            <person name="Thoren M.H."/>
            <person name="Johannesson H."/>
        </authorList>
    </citation>
    <scope>NUCLEOTIDE SEQUENCE</scope>
    <source>
        <strain evidence="2">CBS 540.89</strain>
    </source>
</reference>
<dbReference type="Proteomes" id="UP001172159">
    <property type="component" value="Unassembled WGS sequence"/>
</dbReference>
<keyword evidence="3" id="KW-1185">Reference proteome</keyword>
<organism evidence="2 3">
    <name type="scientific">Apiosordaria backusii</name>
    <dbReference type="NCBI Taxonomy" id="314023"/>
    <lineage>
        <taxon>Eukaryota</taxon>
        <taxon>Fungi</taxon>
        <taxon>Dikarya</taxon>
        <taxon>Ascomycota</taxon>
        <taxon>Pezizomycotina</taxon>
        <taxon>Sordariomycetes</taxon>
        <taxon>Sordariomycetidae</taxon>
        <taxon>Sordariales</taxon>
        <taxon>Lasiosphaeriaceae</taxon>
        <taxon>Apiosordaria</taxon>
    </lineage>
</organism>
<accession>A0AA40E178</accession>
<evidence type="ECO:0000313" key="3">
    <source>
        <dbReference type="Proteomes" id="UP001172159"/>
    </source>
</evidence>
<evidence type="ECO:0000256" key="1">
    <source>
        <dbReference type="SAM" id="MobiDB-lite"/>
    </source>
</evidence>
<proteinExistence type="predicted"/>
<name>A0AA40E178_9PEZI</name>
<dbReference type="AlphaFoldDB" id="A0AA40E178"/>
<comment type="caution">
    <text evidence="2">The sequence shown here is derived from an EMBL/GenBank/DDBJ whole genome shotgun (WGS) entry which is preliminary data.</text>
</comment>
<protein>
    <submittedName>
        <fullName evidence="2">Uncharacterized protein</fullName>
    </submittedName>
</protein>
<feature type="region of interest" description="Disordered" evidence="1">
    <location>
        <begin position="190"/>
        <end position="223"/>
    </location>
</feature>